<proteinExistence type="predicted"/>
<keyword evidence="2" id="KW-1185">Reference proteome</keyword>
<dbReference type="InterPro" id="IPR046828">
    <property type="entry name" value="RepSA"/>
</dbReference>
<name>A0ABS2RK24_9ACTN</name>
<dbReference type="Proteomes" id="UP000704762">
    <property type="component" value="Unassembled WGS sequence"/>
</dbReference>
<comment type="caution">
    <text evidence="1">The sequence shown here is derived from an EMBL/GenBank/DDBJ whole genome shotgun (WGS) entry which is preliminary data.</text>
</comment>
<sequence length="285" mass="31446">MAASDLNLAAIVADQFAGWSPQMLDQLQRMCATNQFMPFVEALARVGNCAHPIRLRGSSMRVDATTGEILSSYASSDAPLGVTYIRCGNRRESVCPACSRVYAADMFHLIRAGVIGGKTVPESVAENPLVFATLTAPSFGHVHGTRACGRPHRNTRHCEHGRPLSCPVRHGDDDPDLGQPLCPDCYDYHSQVVWQWWVPELWRRFTITLRRLMAKTIGVRGDRLCDLATVQYAEVAEYQRRGVVHFHALIRLDGPSTPDGFAAAPARLDSRLLARIVQAAVRPSD</sequence>
<organism evidence="1 2">
    <name type="scientific">Microlunatus panaciterrae</name>
    <dbReference type="NCBI Taxonomy" id="400768"/>
    <lineage>
        <taxon>Bacteria</taxon>
        <taxon>Bacillati</taxon>
        <taxon>Actinomycetota</taxon>
        <taxon>Actinomycetes</taxon>
        <taxon>Propionibacteriales</taxon>
        <taxon>Propionibacteriaceae</taxon>
        <taxon>Microlunatus</taxon>
    </lineage>
</organism>
<evidence type="ECO:0008006" key="3">
    <source>
        <dbReference type="Google" id="ProtNLM"/>
    </source>
</evidence>
<dbReference type="EMBL" id="JAFBCF010000001">
    <property type="protein sequence ID" value="MBM7799359.1"/>
    <property type="molecule type" value="Genomic_DNA"/>
</dbReference>
<protein>
    <recommendedName>
        <fullName evidence="3">Replication initiation protein</fullName>
    </recommendedName>
</protein>
<gene>
    <name evidence="1" type="ORF">JOE57_002280</name>
</gene>
<accession>A0ABS2RK24</accession>
<reference evidence="1 2" key="1">
    <citation type="submission" date="2021-01" db="EMBL/GenBank/DDBJ databases">
        <title>Sequencing the genomes of 1000 actinobacteria strains.</title>
        <authorList>
            <person name="Klenk H.-P."/>
        </authorList>
    </citation>
    <scope>NUCLEOTIDE SEQUENCE [LARGE SCALE GENOMIC DNA]</scope>
    <source>
        <strain evidence="1 2">DSM 18662</strain>
    </source>
</reference>
<evidence type="ECO:0000313" key="1">
    <source>
        <dbReference type="EMBL" id="MBM7799359.1"/>
    </source>
</evidence>
<dbReference type="Pfam" id="PF20199">
    <property type="entry name" value="RepSA"/>
    <property type="match status" value="1"/>
</dbReference>
<evidence type="ECO:0000313" key="2">
    <source>
        <dbReference type="Proteomes" id="UP000704762"/>
    </source>
</evidence>